<feature type="transmembrane region" description="Helical" evidence="6">
    <location>
        <begin position="352"/>
        <end position="372"/>
    </location>
</feature>
<dbReference type="PANTHER" id="PTHR12570:SF92">
    <property type="entry name" value="SPICHTHYIN, ISOFORM B"/>
    <property type="match status" value="1"/>
</dbReference>
<keyword evidence="3 6" id="KW-0812">Transmembrane</keyword>
<evidence type="ECO:0000256" key="2">
    <source>
        <dbReference type="ARBA" id="ARBA00007230"/>
    </source>
</evidence>
<proteinExistence type="inferred from homology"/>
<evidence type="ECO:0000256" key="4">
    <source>
        <dbReference type="ARBA" id="ARBA00022989"/>
    </source>
</evidence>
<protein>
    <recommendedName>
        <fullName evidence="8">Magnesium transporter NIPA2</fullName>
    </recommendedName>
</protein>
<dbReference type="GO" id="GO:0016020">
    <property type="term" value="C:membrane"/>
    <property type="evidence" value="ECO:0007669"/>
    <property type="project" value="UniProtKB-SubCell"/>
</dbReference>
<gene>
    <name evidence="7" type="primary">ORF105776</name>
</gene>
<reference evidence="7" key="1">
    <citation type="submission" date="2014-12" db="EMBL/GenBank/DDBJ databases">
        <title>Insight into the proteome of Arion vulgaris.</title>
        <authorList>
            <person name="Aradska J."/>
            <person name="Bulat T."/>
            <person name="Smidak R."/>
            <person name="Sarate P."/>
            <person name="Gangsoo J."/>
            <person name="Sialana F."/>
            <person name="Bilban M."/>
            <person name="Lubec G."/>
        </authorList>
    </citation>
    <scope>NUCLEOTIDE SEQUENCE</scope>
    <source>
        <tissue evidence="7">Skin</tissue>
    </source>
</reference>
<keyword evidence="4 6" id="KW-1133">Transmembrane helix</keyword>
<accession>A0A0B7ACE6</accession>
<dbReference type="AlphaFoldDB" id="A0A0B7ACE6"/>
<sequence length="458" mass="50231">MDITANMSTNFTLDLSHENVTRDYMTTTTITTNISSSSSLYDETSRLFTNSSVISTERTLLNDTNGTTVNLLMASLDKDVQDFVIGLVLALSSSLFIGSSFILKKLGLLRYAKKVSVRAGDGGFGYLKEWMWWAGMILMTVGEFANFAAYAFAPATLVTPLGALSVIVSAVLASHVLKERLNILGKVGCVLCVLGSTVMVIHSPKEQEVHDLNELMNKMKEPAFIVYSIIIVVIAIVMIIYFAPRYGQKNVLVYVTICSTLGSLTVMGCKGVGTAIKATARGHNEFTNWLTYLLLAIVIICILLQLNYLNKALDTFNTAVVTPIYYVFFTSCVILGSVILFQEFMRTDTFDIIGDLCGFLTIIVGIFLLNAFKDMKISWRNLPSASKGAETTEEAGSSINVANGVTNTNYMVDCRDIEAHIQRNMSLDGSMRNIANVSDVDKTHITDKYHANVSVQGL</sequence>
<name>A0A0B7ACE6_9EUPU</name>
<evidence type="ECO:0000256" key="5">
    <source>
        <dbReference type="ARBA" id="ARBA00023136"/>
    </source>
</evidence>
<dbReference type="EMBL" id="HACG01030760">
    <property type="protein sequence ID" value="CEK77625.1"/>
    <property type="molecule type" value="Transcribed_RNA"/>
</dbReference>
<organism evidence="7">
    <name type="scientific">Arion vulgaris</name>
    <dbReference type="NCBI Taxonomy" id="1028688"/>
    <lineage>
        <taxon>Eukaryota</taxon>
        <taxon>Metazoa</taxon>
        <taxon>Spiralia</taxon>
        <taxon>Lophotrochozoa</taxon>
        <taxon>Mollusca</taxon>
        <taxon>Gastropoda</taxon>
        <taxon>Heterobranchia</taxon>
        <taxon>Euthyneura</taxon>
        <taxon>Panpulmonata</taxon>
        <taxon>Eupulmonata</taxon>
        <taxon>Stylommatophora</taxon>
        <taxon>Helicina</taxon>
        <taxon>Arionoidea</taxon>
        <taxon>Arionidae</taxon>
        <taxon>Arion</taxon>
    </lineage>
</organism>
<feature type="transmembrane region" description="Helical" evidence="6">
    <location>
        <begin position="289"/>
        <end position="308"/>
    </location>
</feature>
<comment type="similarity">
    <text evidence="2">Belongs to the NIPA family.</text>
</comment>
<feature type="transmembrane region" description="Helical" evidence="6">
    <location>
        <begin position="224"/>
        <end position="244"/>
    </location>
</feature>
<evidence type="ECO:0008006" key="8">
    <source>
        <dbReference type="Google" id="ProtNLM"/>
    </source>
</evidence>
<feature type="transmembrane region" description="Helical" evidence="6">
    <location>
        <begin position="83"/>
        <end position="103"/>
    </location>
</feature>
<dbReference type="SUPFAM" id="SSF103481">
    <property type="entry name" value="Multidrug resistance efflux transporter EmrE"/>
    <property type="match status" value="1"/>
</dbReference>
<feature type="transmembrane region" description="Helical" evidence="6">
    <location>
        <begin position="251"/>
        <end position="269"/>
    </location>
</feature>
<dbReference type="InterPro" id="IPR037185">
    <property type="entry name" value="EmrE-like"/>
</dbReference>
<dbReference type="Pfam" id="PF05653">
    <property type="entry name" value="Mg_trans_NIPA"/>
    <property type="match status" value="1"/>
</dbReference>
<evidence type="ECO:0000256" key="6">
    <source>
        <dbReference type="SAM" id="Phobius"/>
    </source>
</evidence>
<dbReference type="PANTHER" id="PTHR12570">
    <property type="match status" value="1"/>
</dbReference>
<comment type="subcellular location">
    <subcellularLocation>
        <location evidence="1">Membrane</location>
        <topology evidence="1">Multi-pass membrane protein</topology>
    </subcellularLocation>
</comment>
<evidence type="ECO:0000313" key="7">
    <source>
        <dbReference type="EMBL" id="CEK77625.1"/>
    </source>
</evidence>
<keyword evidence="5 6" id="KW-0472">Membrane</keyword>
<evidence type="ECO:0000256" key="1">
    <source>
        <dbReference type="ARBA" id="ARBA00004141"/>
    </source>
</evidence>
<feature type="transmembrane region" description="Helical" evidence="6">
    <location>
        <begin position="158"/>
        <end position="177"/>
    </location>
</feature>
<feature type="transmembrane region" description="Helical" evidence="6">
    <location>
        <begin position="320"/>
        <end position="340"/>
    </location>
</feature>
<feature type="transmembrane region" description="Helical" evidence="6">
    <location>
        <begin position="184"/>
        <end position="204"/>
    </location>
</feature>
<dbReference type="InterPro" id="IPR008521">
    <property type="entry name" value="Mg_trans_NIPA"/>
</dbReference>
<dbReference type="GO" id="GO:0015095">
    <property type="term" value="F:magnesium ion transmembrane transporter activity"/>
    <property type="evidence" value="ECO:0007669"/>
    <property type="project" value="InterPro"/>
</dbReference>
<evidence type="ECO:0000256" key="3">
    <source>
        <dbReference type="ARBA" id="ARBA00022692"/>
    </source>
</evidence>